<organism evidence="1 2">
    <name type="scientific">Monodon monoceros</name>
    <name type="common">Narwhal</name>
    <name type="synonym">Ceratodon monodon</name>
    <dbReference type="NCBI Taxonomy" id="40151"/>
    <lineage>
        <taxon>Eukaryota</taxon>
        <taxon>Metazoa</taxon>
        <taxon>Chordata</taxon>
        <taxon>Craniata</taxon>
        <taxon>Vertebrata</taxon>
        <taxon>Euteleostomi</taxon>
        <taxon>Mammalia</taxon>
        <taxon>Eutheria</taxon>
        <taxon>Laurasiatheria</taxon>
        <taxon>Artiodactyla</taxon>
        <taxon>Whippomorpha</taxon>
        <taxon>Cetacea</taxon>
        <taxon>Odontoceti</taxon>
        <taxon>Monodontidae</taxon>
        <taxon>Monodon</taxon>
    </lineage>
</organism>
<sequence>MPLQRIQCYKNTSSTCSYKNHLILKLNGGRKACVSQTKSGCVKCTYWLYYSRVEDEGRETHWKLMLGTGAIVLEYPGLMSQALPDTQMGPDPFLLWVGTDVLGQFGSEAVDEGPIIL</sequence>
<dbReference type="Proteomes" id="UP000308365">
    <property type="component" value="Unassembled WGS sequence"/>
</dbReference>
<name>A0A4U1EDL3_MONMO</name>
<evidence type="ECO:0000313" key="2">
    <source>
        <dbReference type="Proteomes" id="UP000308365"/>
    </source>
</evidence>
<comment type="caution">
    <text evidence="1">The sequence shown here is derived from an EMBL/GenBank/DDBJ whole genome shotgun (WGS) entry which is preliminary data.</text>
</comment>
<accession>A0A4U1EDL3</accession>
<gene>
    <name evidence="1" type="ORF">EI555_008615</name>
</gene>
<evidence type="ECO:0000313" key="1">
    <source>
        <dbReference type="EMBL" id="TKC33566.1"/>
    </source>
</evidence>
<dbReference type="Gene3D" id="2.40.50.40">
    <property type="match status" value="1"/>
</dbReference>
<dbReference type="EMBL" id="RWIC01002752">
    <property type="protein sequence ID" value="TKC33566.1"/>
    <property type="molecule type" value="Genomic_DNA"/>
</dbReference>
<proteinExistence type="predicted"/>
<protein>
    <submittedName>
        <fullName evidence="1">Uncharacterized protein</fullName>
    </submittedName>
</protein>
<dbReference type="AlphaFoldDB" id="A0A4U1EDL3"/>
<reference evidence="2" key="1">
    <citation type="journal article" date="2019" name="IScience">
        <title>Narwhal Genome Reveals Long-Term Low Genetic Diversity despite Current Large Abundance Size.</title>
        <authorList>
            <person name="Westbury M.V."/>
            <person name="Petersen B."/>
            <person name="Garde E."/>
            <person name="Heide-Jorgensen M.P."/>
            <person name="Lorenzen E.D."/>
        </authorList>
    </citation>
    <scope>NUCLEOTIDE SEQUENCE [LARGE SCALE GENOMIC DNA]</scope>
</reference>